<dbReference type="SUPFAM" id="SSF55144">
    <property type="entry name" value="LigT-like"/>
    <property type="match status" value="1"/>
</dbReference>
<dbReference type="Proteomes" id="UP000184080">
    <property type="component" value="Unassembled WGS sequence"/>
</dbReference>
<dbReference type="GO" id="GO:0016874">
    <property type="term" value="F:ligase activity"/>
    <property type="evidence" value="ECO:0007669"/>
    <property type="project" value="UniProtKB-KW"/>
</dbReference>
<dbReference type="Gene3D" id="3.90.1140.10">
    <property type="entry name" value="Cyclic phosphodiesterase"/>
    <property type="match status" value="1"/>
</dbReference>
<evidence type="ECO:0000313" key="1">
    <source>
        <dbReference type="EMBL" id="SHI57700.1"/>
    </source>
</evidence>
<dbReference type="AlphaFoldDB" id="A0A1M6C9H8"/>
<organism evidence="1 2">
    <name type="scientific">Clostridium amylolyticum</name>
    <dbReference type="NCBI Taxonomy" id="1121298"/>
    <lineage>
        <taxon>Bacteria</taxon>
        <taxon>Bacillati</taxon>
        <taxon>Bacillota</taxon>
        <taxon>Clostridia</taxon>
        <taxon>Eubacteriales</taxon>
        <taxon>Clostridiaceae</taxon>
        <taxon>Clostridium</taxon>
    </lineage>
</organism>
<dbReference type="Pfam" id="PF13563">
    <property type="entry name" value="2_5_RNA_ligase2"/>
    <property type="match status" value="1"/>
</dbReference>
<sequence length="169" mass="20198">MSKVNGEAGDFNDNLRKEVFKAFKAKSSKLPAHFTIKAPFERDNIEDIEKVLYDFSKRHSASNYDIKNYSHFDNRVIYMKVLMSEEGYKIYDELIEVISSCKDIEFKKGEGKDKIFHVTVTSKKIQDKFDEIWNYVNDYPCEFHCKFDNVTIYKWENVTWKVHKEYKMI</sequence>
<dbReference type="InterPro" id="IPR050580">
    <property type="entry name" value="2H_phosphoesterase_YjcG-like"/>
</dbReference>
<dbReference type="PANTHER" id="PTHR40037:SF1">
    <property type="entry name" value="PHOSPHOESTERASE SAOUHSC_00951-RELATED"/>
    <property type="match status" value="1"/>
</dbReference>
<protein>
    <submittedName>
        <fullName evidence="1">2'-5' RNA ligase</fullName>
    </submittedName>
</protein>
<proteinExistence type="predicted"/>
<dbReference type="EMBL" id="FQZO01000001">
    <property type="protein sequence ID" value="SHI57700.1"/>
    <property type="molecule type" value="Genomic_DNA"/>
</dbReference>
<keyword evidence="2" id="KW-1185">Reference proteome</keyword>
<accession>A0A1M6C9H8</accession>
<name>A0A1M6C9H8_9CLOT</name>
<keyword evidence="1" id="KW-0436">Ligase</keyword>
<gene>
    <name evidence="1" type="ORF">SAMN05444401_1051</name>
</gene>
<evidence type="ECO:0000313" key="2">
    <source>
        <dbReference type="Proteomes" id="UP000184080"/>
    </source>
</evidence>
<reference evidence="1 2" key="1">
    <citation type="submission" date="2016-11" db="EMBL/GenBank/DDBJ databases">
        <authorList>
            <person name="Jaros S."/>
            <person name="Januszkiewicz K."/>
            <person name="Wedrychowicz H."/>
        </authorList>
    </citation>
    <scope>NUCLEOTIDE SEQUENCE [LARGE SCALE GENOMIC DNA]</scope>
    <source>
        <strain evidence="1 2">DSM 21864</strain>
    </source>
</reference>
<dbReference type="InterPro" id="IPR009097">
    <property type="entry name" value="Cyclic_Pdiesterase"/>
</dbReference>
<dbReference type="PANTHER" id="PTHR40037">
    <property type="entry name" value="PHOSPHOESTERASE YJCG-RELATED"/>
    <property type="match status" value="1"/>
</dbReference>
<dbReference type="STRING" id="1121298.SAMN05444401_1051"/>